<accession>E0TI17</accession>
<dbReference type="PANTHER" id="PTHR30203">
    <property type="entry name" value="OUTER MEMBRANE CATION EFFLUX PROTEIN"/>
    <property type="match status" value="1"/>
</dbReference>
<feature type="chain" id="PRO_5003140689" evidence="2">
    <location>
        <begin position="22"/>
        <end position="426"/>
    </location>
</feature>
<dbReference type="Gene3D" id="1.20.1600.10">
    <property type="entry name" value="Outer membrane efflux proteins (OEP)"/>
    <property type="match status" value="1"/>
</dbReference>
<dbReference type="KEGG" id="pbr:PB2503_00305"/>
<dbReference type="HOGENOM" id="CLU_012817_14_2_5"/>
<dbReference type="Proteomes" id="UP000001302">
    <property type="component" value="Chromosome"/>
</dbReference>
<dbReference type="InterPro" id="IPR010131">
    <property type="entry name" value="MdtP/NodT-like"/>
</dbReference>
<dbReference type="GO" id="GO:0015562">
    <property type="term" value="F:efflux transmembrane transporter activity"/>
    <property type="evidence" value="ECO:0007669"/>
    <property type="project" value="InterPro"/>
</dbReference>
<keyword evidence="2" id="KW-0732">Signal</keyword>
<gene>
    <name evidence="3" type="ordered locus">PB2503_00305</name>
</gene>
<dbReference type="InterPro" id="IPR003423">
    <property type="entry name" value="OMP_efflux"/>
</dbReference>
<evidence type="ECO:0000256" key="2">
    <source>
        <dbReference type="SAM" id="SignalP"/>
    </source>
</evidence>
<dbReference type="OrthoDB" id="9791261at2"/>
<protein>
    <submittedName>
        <fullName evidence="3">Metal ion efflux outer membrane factor protein family protein</fullName>
    </submittedName>
</protein>
<dbReference type="EMBL" id="CP002156">
    <property type="protein sequence ID" value="ADM10828.1"/>
    <property type="molecule type" value="Genomic_DNA"/>
</dbReference>
<dbReference type="SUPFAM" id="SSF56954">
    <property type="entry name" value="Outer membrane efflux proteins (OEP)"/>
    <property type="match status" value="1"/>
</dbReference>
<reference evidence="4" key="1">
    <citation type="submission" date="2010-08" db="EMBL/GenBank/DDBJ databases">
        <title>Genome sequence of Parvularcula bermudensis HTCC2503.</title>
        <authorList>
            <person name="Kang D.-M."/>
            <person name="Oh H.-M."/>
            <person name="Cho J.-C."/>
        </authorList>
    </citation>
    <scope>NUCLEOTIDE SEQUENCE [LARGE SCALE GENOMIC DNA]</scope>
    <source>
        <strain evidence="4">ATCC BAA-594 / HTCC2503 / KCTC 12087</strain>
    </source>
</reference>
<feature type="signal peptide" evidence="2">
    <location>
        <begin position="1"/>
        <end position="21"/>
    </location>
</feature>
<dbReference type="RefSeq" id="WP_013301802.1">
    <property type="nucleotide sequence ID" value="NC_014414.1"/>
</dbReference>
<dbReference type="Pfam" id="PF02321">
    <property type="entry name" value="OEP"/>
    <property type="match status" value="1"/>
</dbReference>
<dbReference type="STRING" id="314260.PB2503_00305"/>
<dbReference type="PANTHER" id="PTHR30203:SF24">
    <property type="entry name" value="BLR4935 PROTEIN"/>
    <property type="match status" value="1"/>
</dbReference>
<sequence>MIFRILAAAGAVGLWSGDTLAQTQDPCDASPAAPVLTLAEATNRARGADLRPEAIAAAVEAARAEARIAEYGPPDTVTLQTEDFPGIGLGEDVDNLQVTGSYNHTWERGGKKAARRAVASRGLEVARSALALTEAEIAYEVETLYLEAALATRRAEISCDRLAITTRLENEIRDRVQAARDPELAASRARADRLAAKGEVSRSRRLAAAQKAQLAAYWGGTGAFAVETAFLDEVQRAADDGMSIENAAQIRRLEAMEREAAALADLARAQAAPNVTWSVGVRNFGFEDDVALVTGISVPLRTGRRAEAAHAKAAAERRQAEAVTAAARQRLMREAMGYRRAAEDALLGLESLEAELLPEARRALDLAQSGYRRGAFTYLNVTDAQESLTALREDRLELLRTYYVNMAALRRLVAPGATAPDTESVQ</sequence>
<keyword evidence="4" id="KW-1185">Reference proteome</keyword>
<name>E0TI17_PARBH</name>
<evidence type="ECO:0000256" key="1">
    <source>
        <dbReference type="ARBA" id="ARBA00007613"/>
    </source>
</evidence>
<reference evidence="3 4" key="2">
    <citation type="journal article" date="2011" name="J. Bacteriol.">
        <title>Complete genome sequence of strain HTCC2503T of Parvularcula bermudensis, the type species of the order "Parvularculales" in the class Alphaproteobacteria.</title>
        <authorList>
            <person name="Oh H.M."/>
            <person name="Kang I."/>
            <person name="Vergin K.L."/>
            <person name="Kang D."/>
            <person name="Rhee K.H."/>
            <person name="Giovannoni S.J."/>
            <person name="Cho J.C."/>
        </authorList>
    </citation>
    <scope>NUCLEOTIDE SEQUENCE [LARGE SCALE GENOMIC DNA]</scope>
    <source>
        <strain evidence="4">ATCC BAA-594 / HTCC2503 / KCTC 12087</strain>
    </source>
</reference>
<organism evidence="3 4">
    <name type="scientific">Parvularcula bermudensis (strain ATCC BAA-594 / HTCC2503 / KCTC 12087)</name>
    <dbReference type="NCBI Taxonomy" id="314260"/>
    <lineage>
        <taxon>Bacteria</taxon>
        <taxon>Pseudomonadati</taxon>
        <taxon>Pseudomonadota</taxon>
        <taxon>Alphaproteobacteria</taxon>
        <taxon>Parvularculales</taxon>
        <taxon>Parvularculaceae</taxon>
        <taxon>Parvularcula</taxon>
    </lineage>
</organism>
<comment type="similarity">
    <text evidence="1">Belongs to the outer membrane factor (OMF) (TC 1.B.17) family.</text>
</comment>
<dbReference type="eggNOG" id="COG1538">
    <property type="taxonomic scope" value="Bacteria"/>
</dbReference>
<evidence type="ECO:0000313" key="3">
    <source>
        <dbReference type="EMBL" id="ADM10828.1"/>
    </source>
</evidence>
<evidence type="ECO:0000313" key="4">
    <source>
        <dbReference type="Proteomes" id="UP000001302"/>
    </source>
</evidence>
<proteinExistence type="inferred from homology"/>
<dbReference type="AlphaFoldDB" id="E0TI17"/>